<proteinExistence type="predicted"/>
<dbReference type="Proteomes" id="UP000222542">
    <property type="component" value="Unassembled WGS sequence"/>
</dbReference>
<evidence type="ECO:0000313" key="3">
    <source>
        <dbReference type="Proteomes" id="UP000222542"/>
    </source>
</evidence>
<comment type="caution">
    <text evidence="2">The sequence shown here is derived from an EMBL/GenBank/DDBJ whole genome shotgun (WGS) entry which is preliminary data.</text>
</comment>
<dbReference type="Gramene" id="PHT96142">
    <property type="protein sequence ID" value="PHT96142"/>
    <property type="gene ID" value="T459_04024"/>
</dbReference>
<sequence>MVADSRAKMSKFVSGVNNSVVNEYSSTMLNSDITLAWLMTHAQQIEEQMIKMRERQNKRARAELSIRKLSKVIPCSNLMGHSSLSSQSPFKIHTADVMYKGKSTLAKTAYNFNFNKYDGSSFLADVNKTSERHDGLVCLQRQLLSNVLGKKAENIYNVDNGVIKIQEAIQCRIILLVLDDVDDSDHLNAVLGMREEGMTPLEMVLIDEAAQLKECESTIPLQLLGLRHAILIGDEKQFPAMVQRKICKKAEFGRILLDRLVILGHKKHLFNVQY</sequence>
<evidence type="ECO:0000259" key="1">
    <source>
        <dbReference type="Pfam" id="PF13086"/>
    </source>
</evidence>
<evidence type="ECO:0000313" key="2">
    <source>
        <dbReference type="EMBL" id="PHT96142.1"/>
    </source>
</evidence>
<reference evidence="2 3" key="1">
    <citation type="journal article" date="2014" name="Nat. Genet.">
        <title>Genome sequence of the hot pepper provides insights into the evolution of pungency in Capsicum species.</title>
        <authorList>
            <person name="Kim S."/>
            <person name="Park M."/>
            <person name="Yeom S.I."/>
            <person name="Kim Y.M."/>
            <person name="Lee J.M."/>
            <person name="Lee H.A."/>
            <person name="Seo E."/>
            <person name="Choi J."/>
            <person name="Cheong K."/>
            <person name="Kim K.T."/>
            <person name="Jung K."/>
            <person name="Lee G.W."/>
            <person name="Oh S.K."/>
            <person name="Bae C."/>
            <person name="Kim S.B."/>
            <person name="Lee H.Y."/>
            <person name="Kim S.Y."/>
            <person name="Kim M.S."/>
            <person name="Kang B.C."/>
            <person name="Jo Y.D."/>
            <person name="Yang H.B."/>
            <person name="Jeong H.J."/>
            <person name="Kang W.H."/>
            <person name="Kwon J.K."/>
            <person name="Shin C."/>
            <person name="Lim J.Y."/>
            <person name="Park J.H."/>
            <person name="Huh J.H."/>
            <person name="Kim J.S."/>
            <person name="Kim B.D."/>
            <person name="Cohen O."/>
            <person name="Paran I."/>
            <person name="Suh M.C."/>
            <person name="Lee S.B."/>
            <person name="Kim Y.K."/>
            <person name="Shin Y."/>
            <person name="Noh S.J."/>
            <person name="Park J."/>
            <person name="Seo Y.S."/>
            <person name="Kwon S.Y."/>
            <person name="Kim H.A."/>
            <person name="Park J.M."/>
            <person name="Kim H.J."/>
            <person name="Choi S.B."/>
            <person name="Bosland P.W."/>
            <person name="Reeves G."/>
            <person name="Jo S.H."/>
            <person name="Lee B.W."/>
            <person name="Cho H.T."/>
            <person name="Choi H.S."/>
            <person name="Lee M.S."/>
            <person name="Yu Y."/>
            <person name="Do Choi Y."/>
            <person name="Park B.S."/>
            <person name="van Deynze A."/>
            <person name="Ashrafi H."/>
            <person name="Hill T."/>
            <person name="Kim W.T."/>
            <person name="Pai H.S."/>
            <person name="Ahn H.K."/>
            <person name="Yeam I."/>
            <person name="Giovannoni J.J."/>
            <person name="Rose J.K."/>
            <person name="Sorensen I."/>
            <person name="Lee S.J."/>
            <person name="Kim R.W."/>
            <person name="Choi I.Y."/>
            <person name="Choi B.S."/>
            <person name="Lim J.S."/>
            <person name="Lee Y.H."/>
            <person name="Choi D."/>
        </authorList>
    </citation>
    <scope>NUCLEOTIDE SEQUENCE [LARGE SCALE GENOMIC DNA]</scope>
    <source>
        <strain evidence="3">cv. CM334</strain>
    </source>
</reference>
<dbReference type="InterPro" id="IPR027417">
    <property type="entry name" value="P-loop_NTPase"/>
</dbReference>
<dbReference type="PANTHER" id="PTHR10887:SF522">
    <property type="entry name" value="P-LOOP CONTAINING NUCLEOSIDE TRIPHOSPHATE HYDROLASES SUPERFAMILY PROTEIN"/>
    <property type="match status" value="1"/>
</dbReference>
<feature type="domain" description="DNA2/NAM7 helicase helicase" evidence="1">
    <location>
        <begin position="198"/>
        <end position="243"/>
    </location>
</feature>
<dbReference type="Pfam" id="PF13086">
    <property type="entry name" value="AAA_11"/>
    <property type="match status" value="1"/>
</dbReference>
<gene>
    <name evidence="2" type="ORF">T459_04024</name>
</gene>
<dbReference type="GO" id="GO:0004386">
    <property type="term" value="F:helicase activity"/>
    <property type="evidence" value="ECO:0007669"/>
    <property type="project" value="InterPro"/>
</dbReference>
<dbReference type="PANTHER" id="PTHR10887">
    <property type="entry name" value="DNA2/NAM7 HELICASE FAMILY"/>
    <property type="match status" value="1"/>
</dbReference>
<accession>A0A2G3APH8</accession>
<dbReference type="AlphaFoldDB" id="A0A2G3APH8"/>
<dbReference type="Gene3D" id="3.40.50.300">
    <property type="entry name" value="P-loop containing nucleotide triphosphate hydrolases"/>
    <property type="match status" value="1"/>
</dbReference>
<dbReference type="SUPFAM" id="SSF52540">
    <property type="entry name" value="P-loop containing nucleoside triphosphate hydrolases"/>
    <property type="match status" value="2"/>
</dbReference>
<protein>
    <recommendedName>
        <fullName evidence="1">DNA2/NAM7 helicase helicase domain-containing protein</fullName>
    </recommendedName>
</protein>
<dbReference type="EMBL" id="AYRZ02000001">
    <property type="protein sequence ID" value="PHT96142.1"/>
    <property type="molecule type" value="Genomic_DNA"/>
</dbReference>
<name>A0A2G3APH8_CAPAN</name>
<keyword evidence="3" id="KW-1185">Reference proteome</keyword>
<organism evidence="2 3">
    <name type="scientific">Capsicum annuum</name>
    <name type="common">Capsicum pepper</name>
    <dbReference type="NCBI Taxonomy" id="4072"/>
    <lineage>
        <taxon>Eukaryota</taxon>
        <taxon>Viridiplantae</taxon>
        <taxon>Streptophyta</taxon>
        <taxon>Embryophyta</taxon>
        <taxon>Tracheophyta</taxon>
        <taxon>Spermatophyta</taxon>
        <taxon>Magnoliopsida</taxon>
        <taxon>eudicotyledons</taxon>
        <taxon>Gunneridae</taxon>
        <taxon>Pentapetalae</taxon>
        <taxon>asterids</taxon>
        <taxon>lamiids</taxon>
        <taxon>Solanales</taxon>
        <taxon>Solanaceae</taxon>
        <taxon>Solanoideae</taxon>
        <taxon>Capsiceae</taxon>
        <taxon>Capsicum</taxon>
    </lineage>
</organism>
<dbReference type="InterPro" id="IPR045055">
    <property type="entry name" value="DNA2/NAM7-like"/>
</dbReference>
<reference evidence="2 3" key="2">
    <citation type="journal article" date="2017" name="Genome Biol.">
        <title>New reference genome sequences of hot pepper reveal the massive evolution of plant disease-resistance genes by retroduplication.</title>
        <authorList>
            <person name="Kim S."/>
            <person name="Park J."/>
            <person name="Yeom S.I."/>
            <person name="Kim Y.M."/>
            <person name="Seo E."/>
            <person name="Kim K.T."/>
            <person name="Kim M.S."/>
            <person name="Lee J.M."/>
            <person name="Cheong K."/>
            <person name="Shin H.S."/>
            <person name="Kim S.B."/>
            <person name="Han K."/>
            <person name="Lee J."/>
            <person name="Park M."/>
            <person name="Lee H.A."/>
            <person name="Lee H.Y."/>
            <person name="Lee Y."/>
            <person name="Oh S."/>
            <person name="Lee J.H."/>
            <person name="Choi E."/>
            <person name="Choi E."/>
            <person name="Lee S.E."/>
            <person name="Jeon J."/>
            <person name="Kim H."/>
            <person name="Choi G."/>
            <person name="Song H."/>
            <person name="Lee J."/>
            <person name="Lee S.C."/>
            <person name="Kwon J.K."/>
            <person name="Lee H.Y."/>
            <person name="Koo N."/>
            <person name="Hong Y."/>
            <person name="Kim R.W."/>
            <person name="Kang W.H."/>
            <person name="Huh J.H."/>
            <person name="Kang B.C."/>
            <person name="Yang T.J."/>
            <person name="Lee Y.H."/>
            <person name="Bennetzen J.L."/>
            <person name="Choi D."/>
        </authorList>
    </citation>
    <scope>NUCLEOTIDE SEQUENCE [LARGE SCALE GENOMIC DNA]</scope>
    <source>
        <strain evidence="3">cv. CM334</strain>
    </source>
</reference>
<dbReference type="InterPro" id="IPR041677">
    <property type="entry name" value="DNA2/NAM7_AAA_11"/>
</dbReference>